<feature type="domain" description="Reverse transcriptase" evidence="2">
    <location>
        <begin position="230"/>
        <end position="332"/>
    </location>
</feature>
<dbReference type="Gene3D" id="3.10.10.10">
    <property type="entry name" value="HIV Type 1 Reverse Transcriptase, subunit A, domain 1"/>
    <property type="match status" value="1"/>
</dbReference>
<dbReference type="EMBL" id="AM447227">
    <property type="protein sequence ID" value="CAN65248.1"/>
    <property type="molecule type" value="Genomic_DNA"/>
</dbReference>
<dbReference type="InterPro" id="IPR043502">
    <property type="entry name" value="DNA/RNA_pol_sf"/>
</dbReference>
<dbReference type="Gene3D" id="2.40.70.10">
    <property type="entry name" value="Acid Proteases"/>
    <property type="match status" value="1"/>
</dbReference>
<dbReference type="SUPFAM" id="SSF56672">
    <property type="entry name" value="DNA/RNA polymerases"/>
    <property type="match status" value="2"/>
</dbReference>
<dbReference type="CDD" id="cd01647">
    <property type="entry name" value="RT_LTR"/>
    <property type="match status" value="1"/>
</dbReference>
<dbReference type="CDD" id="cd00303">
    <property type="entry name" value="retropepsin_like"/>
    <property type="match status" value="1"/>
</dbReference>
<dbReference type="Pfam" id="PF00078">
    <property type="entry name" value="RVT_1"/>
    <property type="match status" value="2"/>
</dbReference>
<feature type="domain" description="Reverse transcriptase" evidence="2">
    <location>
        <begin position="759"/>
        <end position="913"/>
    </location>
</feature>
<gene>
    <name evidence="3" type="ORF">VITISV_024218</name>
</gene>
<dbReference type="Pfam" id="PF13650">
    <property type="entry name" value="Asp_protease_2"/>
    <property type="match status" value="1"/>
</dbReference>
<evidence type="ECO:0000259" key="2">
    <source>
        <dbReference type="Pfam" id="PF00078"/>
    </source>
</evidence>
<dbReference type="CDD" id="cd09272">
    <property type="entry name" value="RNase_HI_RT_Ty1"/>
    <property type="match status" value="1"/>
</dbReference>
<dbReference type="ExpressionAtlas" id="A5B5E2">
    <property type="expression patterns" value="baseline and differential"/>
</dbReference>
<proteinExistence type="predicted"/>
<dbReference type="InterPro" id="IPR000477">
    <property type="entry name" value="RT_dom"/>
</dbReference>
<accession>A5B5E2</accession>
<dbReference type="PANTHER" id="PTHR33116">
    <property type="entry name" value="REVERSE TRANSCRIPTASE ZINC-BINDING DOMAIN-CONTAINING PROTEIN-RELATED-RELATED"/>
    <property type="match status" value="1"/>
</dbReference>
<dbReference type="InterPro" id="IPR043128">
    <property type="entry name" value="Rev_trsase/Diguanyl_cyclase"/>
</dbReference>
<protein>
    <recommendedName>
        <fullName evidence="2">Reverse transcriptase domain-containing protein</fullName>
    </recommendedName>
</protein>
<sequence>MAHESLKKLKQTSFIRDYVKEFSSSILDIKDMSKVDKLFNFMSRLQAWIQTELRRQGMKDLLAAMATKGYLVYHKLNSSSTTTQKRKNQQQQSCKKGGVHVLQEVKWEIKQKKVVALVDSGATHHFVSTREATRLGLKLSKDDSKLKAMNSEAQETHDLAKNVKKGLRKGQLTYVTTLIEIKLDKMVKVPYAIVPILQEYIDVMPPELPKKLPPRRFIDHQIELVLGVKPLAQMCIGYWALNKVTKKNKYTIPLVVDLFDGLSKAKYFTKIDLRSRHWQVRIETICVTRYGSYEFLVVPFGLTNAPATFGNFMSDVLFDFLHSFVVVYLDDMKKCEFAQAEIKFMEHLVSKGQIRMEGSKVVAIRKLASPQKLLNFVPSSGKDDYLTEAVTASPPEDPKFKTWKLENSMFMSWLINSMTNEIGEAFMFYETAKEIWDAAKETYLDKELFSIVAENIRKLLRRRVFKFLFRLNKNLDEIRGQILRTKSLPSKRRVSRTVAGKYMANQRTENLAARPEKCVLHKPVSDHFPILLDGGGVRSGPMPFRWISRTKWNYPGLFLFRRWMQGEEQRRILKSALCWKKLWRQKSREVWLREGDRNTSFFHRMANAHRKRNMLSRVKINGFWLTEENEVRDGVVNEFKLMLSTVRGRRPSIRGMSFERLEVVDAARLEEPFSEQEVLKALKGFCGDKALGPDGFTMAFWQSSWEFVKEEVISKAQNAFVEGRQILDAVLVANEVLDSVLKGKEGAVMFMSMMGFGEKWIRWMKWCISIVSFSILVNGSSSGYFQSSRGLRQGDPLSPYLFVMIMEAFSSLLRSAVDGGFVLACKARSRGGEGVKVSHLLFVDDTLVFCGASKEQLLYLSWILMWFEAMSGLRINLDKSELIPMVCVENAEKLVVAIGCKVGSLPTTYLGLPLGAPYRSLAVWDGVEERMRKNLARWKSQYISKGGRITLIRSTLASMPIYYMFMLSMPRKVRLRLERIQRDFLWGGGALKRKPHLVRWDLVCLEKCNGGLGVKSLSILNKALLCKWSWRFAIEREAFWNQVIRGKYGEEQGGWSSKEARKGGYGVGLWKTLRKEWEVVRSRLFFVLGNGQRVKFWKDIWCGDEPLCVSFPSLFALVVFKDAWVKDVWRKRPQEELEDHTIPEQNQESNPRSESPHNSIQETEVYDTPNDLDMPIALRKGRKAVGDEIRALKKNGTWELSDLLKGKQPVGFNLDWTLQQLDVKNVFLNGDLEDEVYMEIPPGFENKVDVENHTNEMDKLKEVLPNEFEIKDLGPLKYFLGMEIARSKKGIVVSQWKYVLDLLQATGMQGSRSSAEVEFKALAQGICKGMWLKGLLEELRIEVDGVTSVFCDNLVAISIAKNLIHHDKTKHVEIDRHFIKEKIE</sequence>
<feature type="region of interest" description="Disordered" evidence="1">
    <location>
        <begin position="1135"/>
        <end position="1166"/>
    </location>
</feature>
<reference evidence="3" key="1">
    <citation type="journal article" date="2007" name="PLoS ONE">
        <title>The first genome sequence of an elite grapevine cultivar (Pinot noir Vitis vinifera L.): coping with a highly heterozygous genome.</title>
        <authorList>
            <person name="Velasco R."/>
            <person name="Zharkikh A."/>
            <person name="Troggio M."/>
            <person name="Cartwright D.A."/>
            <person name="Cestaro A."/>
            <person name="Pruss D."/>
            <person name="Pindo M."/>
            <person name="FitzGerald L.M."/>
            <person name="Vezzulli S."/>
            <person name="Reid J."/>
            <person name="Malacarne G."/>
            <person name="Iliev D."/>
            <person name="Coppola G."/>
            <person name="Wardell B."/>
            <person name="Micheletti D."/>
            <person name="Macalma T."/>
            <person name="Facci M."/>
            <person name="Mitchell J.T."/>
            <person name="Perazzolli M."/>
            <person name="Eldredge G."/>
            <person name="Gatto P."/>
            <person name="Oyzerski R."/>
            <person name="Moretto M."/>
            <person name="Gutin N."/>
            <person name="Stefanini M."/>
            <person name="Chen Y."/>
            <person name="Segala C."/>
            <person name="Davenport C."/>
            <person name="Dematte L."/>
            <person name="Mraz A."/>
            <person name="Battilana J."/>
            <person name="Stormo K."/>
            <person name="Costa F."/>
            <person name="Tao Q."/>
            <person name="Si-Ammour A."/>
            <person name="Harkins T."/>
            <person name="Lackey A."/>
            <person name="Perbost C."/>
            <person name="Taillon B."/>
            <person name="Stella A."/>
            <person name="Solovyev V."/>
            <person name="Fawcett J.A."/>
            <person name="Sterck L."/>
            <person name="Vandepoele K."/>
            <person name="Grando S.M."/>
            <person name="Toppo S."/>
            <person name="Moser C."/>
            <person name="Lanchbury J."/>
            <person name="Bogden R."/>
            <person name="Skolnick M."/>
            <person name="Sgaramella V."/>
            <person name="Bhatnagar S.K."/>
            <person name="Fontana P."/>
            <person name="Gutin A."/>
            <person name="Van de Peer Y."/>
            <person name="Salamini F."/>
            <person name="Viola R."/>
        </authorList>
    </citation>
    <scope>NUCLEOTIDE SEQUENCE</scope>
</reference>
<dbReference type="PANTHER" id="PTHR33116:SF78">
    <property type="entry name" value="OS12G0587133 PROTEIN"/>
    <property type="match status" value="1"/>
</dbReference>
<evidence type="ECO:0000256" key="1">
    <source>
        <dbReference type="SAM" id="MobiDB-lite"/>
    </source>
</evidence>
<name>A5B5E2_VITVI</name>
<dbReference type="Gene3D" id="3.30.70.270">
    <property type="match status" value="1"/>
</dbReference>
<feature type="compositionally biased region" description="Polar residues" evidence="1">
    <location>
        <begin position="1143"/>
        <end position="1162"/>
    </location>
</feature>
<dbReference type="InterPro" id="IPR021109">
    <property type="entry name" value="Peptidase_aspartic_dom_sf"/>
</dbReference>
<evidence type="ECO:0000313" key="3">
    <source>
        <dbReference type="EMBL" id="CAN65248.1"/>
    </source>
</evidence>
<organism evidence="3">
    <name type="scientific">Vitis vinifera</name>
    <name type="common">Grape</name>
    <dbReference type="NCBI Taxonomy" id="29760"/>
    <lineage>
        <taxon>Eukaryota</taxon>
        <taxon>Viridiplantae</taxon>
        <taxon>Streptophyta</taxon>
        <taxon>Embryophyta</taxon>
        <taxon>Tracheophyta</taxon>
        <taxon>Spermatophyta</taxon>
        <taxon>Magnoliopsida</taxon>
        <taxon>eudicotyledons</taxon>
        <taxon>Gunneridae</taxon>
        <taxon>Pentapetalae</taxon>
        <taxon>rosids</taxon>
        <taxon>Vitales</taxon>
        <taxon>Vitaceae</taxon>
        <taxon>Viteae</taxon>
        <taxon>Vitis</taxon>
    </lineage>
</organism>